<dbReference type="RefSeq" id="XP_006817531.1">
    <property type="nucleotide sequence ID" value="XM_006817468.1"/>
</dbReference>
<feature type="domain" description="Ig-like" evidence="2">
    <location>
        <begin position="104"/>
        <end position="191"/>
    </location>
</feature>
<dbReference type="Gene3D" id="2.60.40.3360">
    <property type="match status" value="1"/>
</dbReference>
<protein>
    <submittedName>
        <fullName evidence="4">Mucosa-associated lymphoid tissue lymphoma translocation protein 1-like</fullName>
    </submittedName>
</protein>
<dbReference type="Pfam" id="PF13927">
    <property type="entry name" value="Ig_3"/>
    <property type="match status" value="3"/>
</dbReference>
<dbReference type="InterPro" id="IPR011029">
    <property type="entry name" value="DEATH-like_dom_sf"/>
</dbReference>
<dbReference type="InterPro" id="IPR001309">
    <property type="entry name" value="Pept_C14_p20"/>
</dbReference>
<dbReference type="InterPro" id="IPR007110">
    <property type="entry name" value="Ig-like_dom"/>
</dbReference>
<dbReference type="InterPro" id="IPR029030">
    <property type="entry name" value="Caspase-like_dom_sf"/>
</dbReference>
<evidence type="ECO:0000313" key="3">
    <source>
        <dbReference type="Proteomes" id="UP000694865"/>
    </source>
</evidence>
<dbReference type="Pfam" id="PF00656">
    <property type="entry name" value="Peptidase_C14"/>
    <property type="match status" value="1"/>
</dbReference>
<dbReference type="Pfam" id="PF18703">
    <property type="entry name" value="MALT1_Ig"/>
    <property type="match status" value="1"/>
</dbReference>
<sequence length="787" mass="89817">MSGVSVHLNICDIPYNIQLKLQTFLDVLDTNKNWRGLIAAIPDNPYSAQEIDMFGLDILRFGSSPTASLLRDLGNKGRTVKQLISYLEVLKHEPALMLLKKEEPISIISQPQAVNIQNGGTLELSCNAMGFPYPKYVWFRTVDKEINGNRIRQSIEVENGCDRVLRIEQITTDYNGMYICRIHNRISYQFTNWVHVKVIAKTDPPVIIEQPRSQCIEIGRPLKLTCEAIGRPAPKYQWFRNEQHMVEQTSSEIYYDVSASQDAAKYRCKVYNNSGEVWSDTVQITIIQAGPPVIRRQPDSVRCPLGHDVSFHCEVTGIEPISYQWYDAKSLIRGAIKSELCINKVKYQHRGWYQCHIRNGYGDVITEKATLEIESRPPLPPPQQLTQYFATDKVALVIGNQDYRCEQQLKAPVKDAYTITEILTTECNYKVVSLIDLTLSEMEAAVSAFSELLDSGVYGLFYFAGHGFETQGQSYLLPVDAPSYYTTEDCLCAQYILDKMQQRNTGLNVLLLDICRKENVCNGAKPENVIPYKPRVCGNTVFGYASSPNTQAFELKDASNGIFMKYLKLHLASRLKVNTMLDKVIEAIKDDKDVREKQYPEVKSDLRDHRTLRDEIISDGHTQEFNIRRMRWEEAHLMPMNPLLVAFDLQTFQVKVKIHFTAEFSNVMLIYVQVVDPGKATRCIATLHNFPKELDVNIKYANRSYNDTIADCTYPRLQLPVKDKSLITRIKNIQKLTSDLELTVILDMVYEGQKIQSTCPALKIPQPGISKSKIFQRRPVEQSCPLK</sequence>
<dbReference type="SUPFAM" id="SSF48726">
    <property type="entry name" value="Immunoglobulin"/>
    <property type="match status" value="3"/>
</dbReference>
<dbReference type="PANTHER" id="PTHR22576">
    <property type="entry name" value="MUCOSA ASSOCIATED LYMPHOID TISSUE LYMPHOMA TRANSLOCATION PROTEIN 1/PARACASPASE"/>
    <property type="match status" value="1"/>
</dbReference>
<dbReference type="GeneID" id="102808565"/>
<reference evidence="4" key="1">
    <citation type="submission" date="2025-08" db="UniProtKB">
        <authorList>
            <consortium name="RefSeq"/>
        </authorList>
    </citation>
    <scope>IDENTIFICATION</scope>
    <source>
        <tissue evidence="4">Testes</tissue>
    </source>
</reference>
<dbReference type="Gene3D" id="3.40.50.1460">
    <property type="match status" value="1"/>
</dbReference>
<dbReference type="PANTHER" id="PTHR22576:SF37">
    <property type="entry name" value="MUCOSA-ASSOCIATED LYMPHOID TISSUE LYMPHOMA TRANSLOCATION PROTEIN 1"/>
    <property type="match status" value="1"/>
</dbReference>
<name>A0ABM0MBZ0_SACKO</name>
<dbReference type="InterPro" id="IPR003599">
    <property type="entry name" value="Ig_sub"/>
</dbReference>
<dbReference type="SMART" id="SM00408">
    <property type="entry name" value="IGc2"/>
    <property type="match status" value="3"/>
</dbReference>
<dbReference type="PROSITE" id="PS50208">
    <property type="entry name" value="CASPASE_P20"/>
    <property type="match status" value="1"/>
</dbReference>
<dbReference type="InterPro" id="IPR003598">
    <property type="entry name" value="Ig_sub2"/>
</dbReference>
<feature type="domain" description="Ig-like" evidence="2">
    <location>
        <begin position="292"/>
        <end position="372"/>
    </location>
</feature>
<organism evidence="3 4">
    <name type="scientific">Saccoglossus kowalevskii</name>
    <name type="common">Acorn worm</name>
    <dbReference type="NCBI Taxonomy" id="10224"/>
    <lineage>
        <taxon>Eukaryota</taxon>
        <taxon>Metazoa</taxon>
        <taxon>Hemichordata</taxon>
        <taxon>Enteropneusta</taxon>
        <taxon>Harrimaniidae</taxon>
        <taxon>Saccoglossus</taxon>
    </lineage>
</organism>
<proteinExistence type="predicted"/>
<dbReference type="Gene3D" id="2.60.40.10">
    <property type="entry name" value="Immunoglobulins"/>
    <property type="match status" value="3"/>
</dbReference>
<dbReference type="InterPro" id="IPR011600">
    <property type="entry name" value="Pept_C14_caspase"/>
</dbReference>
<dbReference type="InterPro" id="IPR013783">
    <property type="entry name" value="Ig-like_fold"/>
</dbReference>
<dbReference type="PROSITE" id="PS50835">
    <property type="entry name" value="IG_LIKE"/>
    <property type="match status" value="3"/>
</dbReference>
<evidence type="ECO:0000313" key="4">
    <source>
        <dbReference type="RefSeq" id="XP_006817531.1"/>
    </source>
</evidence>
<dbReference type="InterPro" id="IPR033540">
    <property type="entry name" value="MALT1_IG-like_dom_sf"/>
</dbReference>
<evidence type="ECO:0000259" key="1">
    <source>
        <dbReference type="PROSITE" id="PS50208"/>
    </source>
</evidence>
<evidence type="ECO:0000259" key="2">
    <source>
        <dbReference type="PROSITE" id="PS50835"/>
    </source>
</evidence>
<dbReference type="InterPro" id="IPR036179">
    <property type="entry name" value="Ig-like_dom_sf"/>
</dbReference>
<dbReference type="InterPro" id="IPR052039">
    <property type="entry name" value="Caspase-related_regulators"/>
</dbReference>
<dbReference type="InterPro" id="IPR041077">
    <property type="entry name" value="MALT1_Ig"/>
</dbReference>
<dbReference type="SUPFAM" id="SSF47986">
    <property type="entry name" value="DEATH domain"/>
    <property type="match status" value="1"/>
</dbReference>
<dbReference type="Gene3D" id="1.10.533.10">
    <property type="entry name" value="Death Domain, Fas"/>
    <property type="match status" value="1"/>
</dbReference>
<keyword evidence="3" id="KW-1185">Reference proteome</keyword>
<gene>
    <name evidence="4" type="primary">LOC102808565</name>
</gene>
<feature type="domain" description="Ig-like" evidence="2">
    <location>
        <begin position="205"/>
        <end position="285"/>
    </location>
</feature>
<feature type="domain" description="Caspase family p20" evidence="1">
    <location>
        <begin position="391"/>
        <end position="519"/>
    </location>
</feature>
<dbReference type="SMART" id="SM00409">
    <property type="entry name" value="IG"/>
    <property type="match status" value="3"/>
</dbReference>
<dbReference type="SUPFAM" id="SSF52129">
    <property type="entry name" value="Caspase-like"/>
    <property type="match status" value="1"/>
</dbReference>
<dbReference type="Proteomes" id="UP000694865">
    <property type="component" value="Unplaced"/>
</dbReference>
<accession>A0ABM0MBZ0</accession>